<dbReference type="Gene3D" id="2.40.128.120">
    <property type="entry name" value="Quinohemoprotein amine dehydrogenase alpha subunit, domain 2"/>
    <property type="match status" value="1"/>
</dbReference>
<dbReference type="Gene3D" id="2.60.40.10">
    <property type="entry name" value="Immunoglobulins"/>
    <property type="match status" value="2"/>
</dbReference>
<evidence type="ECO:0000259" key="5">
    <source>
        <dbReference type="Pfam" id="PF14930"/>
    </source>
</evidence>
<feature type="domain" description="Quinohemoprotein amine dehydrogenase alpha subunit" evidence="4">
    <location>
        <begin position="394"/>
        <end position="526"/>
    </location>
</feature>
<dbReference type="Pfam" id="PF09099">
    <property type="entry name" value="Qn_am_d_aIII"/>
    <property type="match status" value="1"/>
</dbReference>
<dbReference type="InterPro" id="IPR014756">
    <property type="entry name" value="Ig_E-set"/>
</dbReference>
<evidence type="ECO:0000259" key="3">
    <source>
        <dbReference type="Pfam" id="PF09099"/>
    </source>
</evidence>
<dbReference type="InterPro" id="IPR036909">
    <property type="entry name" value="Cyt_c-like_dom_sf"/>
</dbReference>
<feature type="signal peptide" evidence="1">
    <location>
        <begin position="1"/>
        <end position="22"/>
    </location>
</feature>
<dbReference type="Proteomes" id="UP000295765">
    <property type="component" value="Unassembled WGS sequence"/>
</dbReference>
<evidence type="ECO:0000256" key="1">
    <source>
        <dbReference type="SAM" id="SignalP"/>
    </source>
</evidence>
<dbReference type="Pfam" id="PF14930">
    <property type="entry name" value="Qn_am_d_aII"/>
    <property type="match status" value="1"/>
</dbReference>
<name>A0A4R2L8F2_9GAMM</name>
<reference evidence="6 7" key="1">
    <citation type="submission" date="2019-03" db="EMBL/GenBank/DDBJ databases">
        <title>Genomic Encyclopedia of Type Strains, Phase IV (KMG-IV): sequencing the most valuable type-strain genomes for metagenomic binning, comparative biology and taxonomic classification.</title>
        <authorList>
            <person name="Goeker M."/>
        </authorList>
    </citation>
    <scope>NUCLEOTIDE SEQUENCE [LARGE SCALE GENOMIC DNA]</scope>
    <source>
        <strain evidence="6 7">DSM 25287</strain>
    </source>
</reference>
<keyword evidence="1" id="KW-0732">Signal</keyword>
<dbReference type="SUPFAM" id="SSF69298">
    <property type="entry name" value="Quinohemoprotein amine dehydrogenase A chain, domain 3"/>
    <property type="match status" value="1"/>
</dbReference>
<dbReference type="EMBL" id="SLWY01000002">
    <property type="protein sequence ID" value="TCO83362.1"/>
    <property type="molecule type" value="Genomic_DNA"/>
</dbReference>
<dbReference type="InterPro" id="IPR015182">
    <property type="entry name" value="QH-AmDH_asu_heme-bd_dom"/>
</dbReference>
<evidence type="ECO:0000313" key="7">
    <source>
        <dbReference type="Proteomes" id="UP000295765"/>
    </source>
</evidence>
<dbReference type="RefSeq" id="WP_132538231.1">
    <property type="nucleotide sequence ID" value="NZ_SLWY01000002.1"/>
</dbReference>
<dbReference type="GO" id="GO:0009055">
    <property type="term" value="F:electron transfer activity"/>
    <property type="evidence" value="ECO:0007669"/>
    <property type="project" value="InterPro"/>
</dbReference>
<dbReference type="Pfam" id="PF09100">
    <property type="entry name" value="Qn_am_d_aIV"/>
    <property type="match status" value="1"/>
</dbReference>
<dbReference type="NCBIfam" id="TIGR03908">
    <property type="entry name" value="QH_alpha"/>
    <property type="match status" value="1"/>
</dbReference>
<proteinExistence type="predicted"/>
<feature type="chain" id="PRO_5020719110" evidence="1">
    <location>
        <begin position="23"/>
        <end position="527"/>
    </location>
</feature>
<sequence length="527" mass="56847">MKHRIPWSALSAAVLLTGVAGAAPVDGRQVLTSTCAACHTPGADGKQPRISDIRKTPEGWDMTIARMQVWHGVQISAEERRALVKYLADTQGLAPSETAAFRQGLERRPNVADHPPNDNLAQMCARCHSFARVGLQRRDEGEWRKLVNTHLGQFPSIEYSLYGRDRDWFRIASTETAAELGKLFPLQTEAWTTWHAHAPIDPSGRWRIAGERPGSGRYSGVLTVQKAAAPDTYAARYEIEYADGRTLTGESQALVYTGYEWREQGRLGDDAIRSVYALSEDGNGLSGRWFVKDADERGGELHGTRIVDGRAGIVAVEPPFVRAGDTVEVTVAGFGLAGTPTLPAGVQLVGAAAGGPERLTLKLKVDAGAADGWHPLKLGAAEARLGVYHKIDRVQVEPAYAVARVGGDGGPMPVVPAQFQAIAWLDGADGKPGTDDDVRLGSVPASWRHENHGEAAKDMQDAQFAGRFAEAGLFQPGPAGLNPQRRFHTNNTGDLTVTATVQDGAQTLEGQAQLMVTVQRWNNPPIK</sequence>
<dbReference type="InterPro" id="IPR036718">
    <property type="entry name" value="H-AmDH_asu_dom2_sf"/>
</dbReference>
<keyword evidence="7" id="KW-1185">Reference proteome</keyword>
<evidence type="ECO:0000259" key="2">
    <source>
        <dbReference type="Pfam" id="PF09098"/>
    </source>
</evidence>
<dbReference type="SUPFAM" id="SSF46626">
    <property type="entry name" value="Cytochrome c"/>
    <property type="match status" value="2"/>
</dbReference>
<feature type="domain" description="Quinohemoprotein amine dehydrogenase alpha subunit" evidence="3">
    <location>
        <begin position="312"/>
        <end position="388"/>
    </location>
</feature>
<dbReference type="InterPro" id="IPR023887">
    <property type="entry name" value="QH-AmDH_asu"/>
</dbReference>
<dbReference type="OrthoDB" id="5345472at2"/>
<dbReference type="InterPro" id="IPR015183">
    <property type="entry name" value="QH-AmDH_asu_dom_III"/>
</dbReference>
<gene>
    <name evidence="6" type="ORF">EV699_10260</name>
</gene>
<dbReference type="GO" id="GO:0020037">
    <property type="term" value="F:heme binding"/>
    <property type="evidence" value="ECO:0007669"/>
    <property type="project" value="InterPro"/>
</dbReference>
<dbReference type="InterPro" id="IPR015184">
    <property type="entry name" value="QH-AmDH_asu_dom_IV"/>
</dbReference>
<comment type="caution">
    <text evidence="6">The sequence shown here is derived from an EMBL/GenBank/DDBJ whole genome shotgun (WGS) entry which is preliminary data.</text>
</comment>
<evidence type="ECO:0000313" key="6">
    <source>
        <dbReference type="EMBL" id="TCO83362.1"/>
    </source>
</evidence>
<organism evidence="6 7">
    <name type="scientific">Plasticicumulans lactativorans</name>
    <dbReference type="NCBI Taxonomy" id="1133106"/>
    <lineage>
        <taxon>Bacteria</taxon>
        <taxon>Pseudomonadati</taxon>
        <taxon>Pseudomonadota</taxon>
        <taxon>Gammaproteobacteria</taxon>
        <taxon>Candidatus Competibacteraceae</taxon>
        <taxon>Plasticicumulans</taxon>
    </lineage>
</organism>
<feature type="domain" description="Quinohemoprotein amine dehydrogenase alpha subunit haem binding" evidence="2">
    <location>
        <begin position="26"/>
        <end position="191"/>
    </location>
</feature>
<dbReference type="SUPFAM" id="SSF81296">
    <property type="entry name" value="E set domains"/>
    <property type="match status" value="2"/>
</dbReference>
<dbReference type="InterPro" id="IPR009111">
    <property type="entry name" value="QH-AmDH_asu_dom2"/>
</dbReference>
<accession>A0A4R2L8F2</accession>
<protein>
    <submittedName>
        <fullName evidence="6">Quinohemoprotein amine dehydrogenase</fullName>
    </submittedName>
</protein>
<evidence type="ECO:0000259" key="4">
    <source>
        <dbReference type="Pfam" id="PF09100"/>
    </source>
</evidence>
<dbReference type="Pfam" id="PF09098">
    <property type="entry name" value="Dehyd-heme_bind"/>
    <property type="match status" value="1"/>
</dbReference>
<feature type="domain" description="Quinohemoprotein amine dehydrogenase alpha subunit" evidence="5">
    <location>
        <begin position="203"/>
        <end position="305"/>
    </location>
</feature>
<dbReference type="Gene3D" id="1.10.760.10">
    <property type="entry name" value="Cytochrome c-like domain"/>
    <property type="match status" value="1"/>
</dbReference>
<dbReference type="InterPro" id="IPR013783">
    <property type="entry name" value="Ig-like_fold"/>
</dbReference>
<dbReference type="AlphaFoldDB" id="A0A4R2L8F2"/>